<dbReference type="GO" id="GO:0051539">
    <property type="term" value="F:4 iron, 4 sulfur cluster binding"/>
    <property type="evidence" value="ECO:0007669"/>
    <property type="project" value="UniProtKB-KW"/>
</dbReference>
<keyword evidence="10" id="KW-0408">Iron</keyword>
<dbReference type="PANTHER" id="PTHR42944">
    <property type="entry name" value="ADENINE DNA GLYCOSYLASE"/>
    <property type="match status" value="1"/>
</dbReference>
<dbReference type="SMART" id="SM00525">
    <property type="entry name" value="FES"/>
    <property type="match status" value="1"/>
</dbReference>
<feature type="compositionally biased region" description="Polar residues" evidence="14">
    <location>
        <begin position="11"/>
        <end position="27"/>
    </location>
</feature>
<evidence type="ECO:0000256" key="1">
    <source>
        <dbReference type="ARBA" id="ARBA00000843"/>
    </source>
</evidence>
<dbReference type="GO" id="GO:0000701">
    <property type="term" value="F:purine-specific mismatch base pair DNA N-glycosylase activity"/>
    <property type="evidence" value="ECO:0007669"/>
    <property type="project" value="UniProtKB-EC"/>
</dbReference>
<evidence type="ECO:0000256" key="5">
    <source>
        <dbReference type="ARBA" id="ARBA00022023"/>
    </source>
</evidence>
<dbReference type="PANTHER" id="PTHR42944:SF1">
    <property type="entry name" value="ADENINE DNA GLYCOSYLASE"/>
    <property type="match status" value="1"/>
</dbReference>
<feature type="region of interest" description="Disordered" evidence="14">
    <location>
        <begin position="1"/>
        <end position="37"/>
    </location>
</feature>
<evidence type="ECO:0000256" key="2">
    <source>
        <dbReference type="ARBA" id="ARBA00001966"/>
    </source>
</evidence>
<keyword evidence="13 16" id="KW-0326">Glycosidase</keyword>
<evidence type="ECO:0000256" key="12">
    <source>
        <dbReference type="ARBA" id="ARBA00023204"/>
    </source>
</evidence>
<dbReference type="InterPro" id="IPR000445">
    <property type="entry name" value="HhH_motif"/>
</dbReference>
<dbReference type="InterPro" id="IPR003651">
    <property type="entry name" value="Endonuclease3_FeS-loop_motif"/>
</dbReference>
<dbReference type="InterPro" id="IPR003265">
    <property type="entry name" value="HhH-GPD_domain"/>
</dbReference>
<dbReference type="GO" id="GO:0006284">
    <property type="term" value="P:base-excision repair"/>
    <property type="evidence" value="ECO:0007669"/>
    <property type="project" value="InterPro"/>
</dbReference>
<evidence type="ECO:0000256" key="14">
    <source>
        <dbReference type="SAM" id="MobiDB-lite"/>
    </source>
</evidence>
<dbReference type="Gene3D" id="1.10.1670.10">
    <property type="entry name" value="Helix-hairpin-Helix base-excision DNA repair enzymes (C-terminal)"/>
    <property type="match status" value="1"/>
</dbReference>
<dbReference type="eggNOG" id="COG1194">
    <property type="taxonomic scope" value="Bacteria"/>
</dbReference>
<dbReference type="InterPro" id="IPR011257">
    <property type="entry name" value="DNA_glycosylase"/>
</dbReference>
<evidence type="ECO:0000313" key="16">
    <source>
        <dbReference type="EMBL" id="SNV28886.1"/>
    </source>
</evidence>
<keyword evidence="12" id="KW-0234">DNA repair</keyword>
<accession>A0A239W489</accession>
<organism evidence="16 17">
    <name type="scientific">Cutibacterium granulosum</name>
    <dbReference type="NCBI Taxonomy" id="33011"/>
    <lineage>
        <taxon>Bacteria</taxon>
        <taxon>Bacillati</taxon>
        <taxon>Actinomycetota</taxon>
        <taxon>Actinomycetes</taxon>
        <taxon>Propionibacteriales</taxon>
        <taxon>Propionibacteriaceae</taxon>
        <taxon>Cutibacterium</taxon>
    </lineage>
</organism>
<protein>
    <recommendedName>
        <fullName evidence="5">Adenine DNA glycosylase</fullName>
        <ecNumber evidence="4">3.2.2.31</ecNumber>
    </recommendedName>
</protein>
<name>A0A239W489_9ACTN</name>
<comment type="similarity">
    <text evidence="3">Belongs to the Nth/MutY family.</text>
</comment>
<keyword evidence="7" id="KW-0479">Metal-binding</keyword>
<keyword evidence="8" id="KW-0227">DNA damage</keyword>
<sequence length="319" mass="34513">MADDVHRASGPATSALGTDSPVTNSLTCPPPRPRGLDPETVATVCAWYRTNGRDLPWRRPGTSPWAVLVSEVMSQQTPVARVIGPWTEWMQRWPTPDDLAEEEPGTAVAAWGRLGYPRRALRLHACAVAIATQHDGQVPSDRDELVSLPGIGDYTAAAVVSFAFGGRAVVLDTNVRRLIARAECGIGNCPSSLTRAERELASGLVPDDAPARWAVASMELGALVCTARSPHCTECPIAGSCRWLAAGRPDNAPTRRAQPWKGTDRQCRGVIMDVVRNCPDGVPVETTLSAWPHRDQAEHCLDWLVADGLLHRTDDTVRL</sequence>
<evidence type="ECO:0000256" key="4">
    <source>
        <dbReference type="ARBA" id="ARBA00012045"/>
    </source>
</evidence>
<feature type="domain" description="HhH-GPD" evidence="15">
    <location>
        <begin position="73"/>
        <end position="223"/>
    </location>
</feature>
<evidence type="ECO:0000259" key="15">
    <source>
        <dbReference type="SMART" id="SM00478"/>
    </source>
</evidence>
<evidence type="ECO:0000256" key="10">
    <source>
        <dbReference type="ARBA" id="ARBA00023004"/>
    </source>
</evidence>
<comment type="catalytic activity">
    <reaction evidence="1">
        <text>Hydrolyzes free adenine bases from 7,8-dihydro-8-oxoguanine:adenine mismatched double-stranded DNA, leaving an apurinic site.</text>
        <dbReference type="EC" id="3.2.2.31"/>
    </reaction>
</comment>
<dbReference type="Pfam" id="PF00730">
    <property type="entry name" value="HhH-GPD"/>
    <property type="match status" value="1"/>
</dbReference>
<keyword evidence="6" id="KW-0004">4Fe-4S</keyword>
<dbReference type="GO" id="GO:0006298">
    <property type="term" value="P:mismatch repair"/>
    <property type="evidence" value="ECO:0007669"/>
    <property type="project" value="TreeGrafter"/>
</dbReference>
<dbReference type="GO" id="GO:0046872">
    <property type="term" value="F:metal ion binding"/>
    <property type="evidence" value="ECO:0007669"/>
    <property type="project" value="UniProtKB-KW"/>
</dbReference>
<evidence type="ECO:0000256" key="7">
    <source>
        <dbReference type="ARBA" id="ARBA00022723"/>
    </source>
</evidence>
<evidence type="ECO:0000256" key="13">
    <source>
        <dbReference type="ARBA" id="ARBA00023295"/>
    </source>
</evidence>
<dbReference type="KEGG" id="cgrn:4412665_00206"/>
<keyword evidence="9 16" id="KW-0378">Hydrolase</keyword>
<dbReference type="InterPro" id="IPR004036">
    <property type="entry name" value="Endonuclease-III-like_CS2"/>
</dbReference>
<dbReference type="EMBL" id="LT906441">
    <property type="protein sequence ID" value="SNV28886.1"/>
    <property type="molecule type" value="Genomic_DNA"/>
</dbReference>
<evidence type="ECO:0000256" key="9">
    <source>
        <dbReference type="ARBA" id="ARBA00022801"/>
    </source>
</evidence>
<evidence type="ECO:0000256" key="11">
    <source>
        <dbReference type="ARBA" id="ARBA00023014"/>
    </source>
</evidence>
<gene>
    <name evidence="16" type="primary">mutY</name>
    <name evidence="16" type="ORF">SAMEA4412665_00206</name>
</gene>
<dbReference type="CDD" id="cd00056">
    <property type="entry name" value="ENDO3c"/>
    <property type="match status" value="1"/>
</dbReference>
<dbReference type="GO" id="GO:0032357">
    <property type="term" value="F:oxidized purine DNA binding"/>
    <property type="evidence" value="ECO:0007669"/>
    <property type="project" value="TreeGrafter"/>
</dbReference>
<dbReference type="GO" id="GO:0034039">
    <property type="term" value="F:8-oxo-7,8-dihydroguanine DNA N-glycosylase activity"/>
    <property type="evidence" value="ECO:0007669"/>
    <property type="project" value="TreeGrafter"/>
</dbReference>
<keyword evidence="11" id="KW-0411">Iron-sulfur</keyword>
<dbReference type="Pfam" id="PF00633">
    <property type="entry name" value="HHH"/>
    <property type="match status" value="1"/>
</dbReference>
<reference evidence="16 17" key="1">
    <citation type="submission" date="2017-06" db="EMBL/GenBank/DDBJ databases">
        <authorList>
            <consortium name="Pathogen Informatics"/>
        </authorList>
    </citation>
    <scope>NUCLEOTIDE SEQUENCE [LARGE SCALE GENOMIC DNA]</scope>
    <source>
        <strain evidence="16 17">NCTC11865</strain>
    </source>
</reference>
<dbReference type="SMART" id="SM00478">
    <property type="entry name" value="ENDO3c"/>
    <property type="match status" value="1"/>
</dbReference>
<dbReference type="AlphaFoldDB" id="A0A239W489"/>
<dbReference type="Proteomes" id="UP000215332">
    <property type="component" value="Chromosome 1"/>
</dbReference>
<dbReference type="InterPro" id="IPR044298">
    <property type="entry name" value="MIG/MutY"/>
</dbReference>
<dbReference type="EC" id="3.2.2.31" evidence="4"/>
<comment type="cofactor">
    <cofactor evidence="2">
        <name>[4Fe-4S] cluster</name>
        <dbReference type="ChEBI" id="CHEBI:49883"/>
    </cofactor>
</comment>
<evidence type="ECO:0000313" key="17">
    <source>
        <dbReference type="Proteomes" id="UP000215332"/>
    </source>
</evidence>
<evidence type="ECO:0000256" key="8">
    <source>
        <dbReference type="ARBA" id="ARBA00022763"/>
    </source>
</evidence>
<dbReference type="Pfam" id="PF10576">
    <property type="entry name" value="EndIII_4Fe-2S"/>
    <property type="match status" value="1"/>
</dbReference>
<evidence type="ECO:0000256" key="6">
    <source>
        <dbReference type="ARBA" id="ARBA00022485"/>
    </source>
</evidence>
<dbReference type="GO" id="GO:0035485">
    <property type="term" value="F:adenine/guanine mispair binding"/>
    <property type="evidence" value="ECO:0007669"/>
    <property type="project" value="TreeGrafter"/>
</dbReference>
<dbReference type="SUPFAM" id="SSF48150">
    <property type="entry name" value="DNA-glycosylase"/>
    <property type="match status" value="1"/>
</dbReference>
<dbReference type="InterPro" id="IPR023170">
    <property type="entry name" value="HhH_base_excis_C"/>
</dbReference>
<dbReference type="PROSITE" id="PS01155">
    <property type="entry name" value="ENDONUCLEASE_III_2"/>
    <property type="match status" value="1"/>
</dbReference>
<dbReference type="FunFam" id="1.10.340.30:FF:000003">
    <property type="entry name" value="A/G-specific adenine glycosylase"/>
    <property type="match status" value="1"/>
</dbReference>
<dbReference type="Gene3D" id="1.10.340.30">
    <property type="entry name" value="Hypothetical protein, domain 2"/>
    <property type="match status" value="1"/>
</dbReference>
<proteinExistence type="inferred from homology"/>
<evidence type="ECO:0000256" key="3">
    <source>
        <dbReference type="ARBA" id="ARBA00008343"/>
    </source>
</evidence>